<keyword evidence="5 8" id="KW-0812">Transmembrane</keyword>
<evidence type="ECO:0000256" key="7">
    <source>
        <dbReference type="ARBA" id="ARBA00023136"/>
    </source>
</evidence>
<evidence type="ECO:0000256" key="1">
    <source>
        <dbReference type="ARBA" id="ARBA00004429"/>
    </source>
</evidence>
<dbReference type="EMBL" id="BARW01019476">
    <property type="protein sequence ID" value="GAI95737.1"/>
    <property type="molecule type" value="Genomic_DNA"/>
</dbReference>
<keyword evidence="4" id="KW-0997">Cell inner membrane</keyword>
<protein>
    <recommendedName>
        <fullName evidence="9">Tripartite ATP-independent periplasmic transporters DctQ component domain-containing protein</fullName>
    </recommendedName>
</protein>
<evidence type="ECO:0000256" key="4">
    <source>
        <dbReference type="ARBA" id="ARBA00022519"/>
    </source>
</evidence>
<dbReference type="PANTHER" id="PTHR35011:SF2">
    <property type="entry name" value="2,3-DIKETO-L-GULONATE TRAP TRANSPORTER SMALL PERMEASE PROTEIN YIAM"/>
    <property type="match status" value="1"/>
</dbReference>
<name>X1SRL8_9ZZZZ</name>
<proteinExistence type="predicted"/>
<dbReference type="InterPro" id="IPR055348">
    <property type="entry name" value="DctQ"/>
</dbReference>
<keyword evidence="6 8" id="KW-1133">Transmembrane helix</keyword>
<keyword evidence="2" id="KW-0813">Transport</keyword>
<keyword evidence="3" id="KW-1003">Cell membrane</keyword>
<dbReference type="Pfam" id="PF04290">
    <property type="entry name" value="DctQ"/>
    <property type="match status" value="1"/>
</dbReference>
<evidence type="ECO:0000256" key="2">
    <source>
        <dbReference type="ARBA" id="ARBA00022448"/>
    </source>
</evidence>
<dbReference type="GO" id="GO:0022857">
    <property type="term" value="F:transmembrane transporter activity"/>
    <property type="evidence" value="ECO:0007669"/>
    <property type="project" value="TreeGrafter"/>
</dbReference>
<feature type="transmembrane region" description="Helical" evidence="8">
    <location>
        <begin position="20"/>
        <end position="43"/>
    </location>
</feature>
<sequence>MKSKSIWKKMGKLFLDITEIYIPAIAFSLLFIAFLIQVFFRYFLVPLTWPLEFTLMMFVWTTLFGACYAMRDDTHVRFTLIYDNAAPKVKFWMRIIGNLMLLSSFIIAFVPTYNWVNFMSFKKSNVLKVPMNIVFFPYVIFMIIMMGRIAYNLYIDVRKLPSGES</sequence>
<feature type="domain" description="Tripartite ATP-independent periplasmic transporters DctQ component" evidence="9">
    <location>
        <begin position="31"/>
        <end position="157"/>
    </location>
</feature>
<comment type="caution">
    <text evidence="10">The sequence shown here is derived from an EMBL/GenBank/DDBJ whole genome shotgun (WGS) entry which is preliminary data.</text>
</comment>
<feature type="transmembrane region" description="Helical" evidence="8">
    <location>
        <begin position="133"/>
        <end position="151"/>
    </location>
</feature>
<dbReference type="GO" id="GO:0005886">
    <property type="term" value="C:plasma membrane"/>
    <property type="evidence" value="ECO:0007669"/>
    <property type="project" value="UniProtKB-SubCell"/>
</dbReference>
<dbReference type="InterPro" id="IPR007387">
    <property type="entry name" value="TRAP_DctQ"/>
</dbReference>
<evidence type="ECO:0000256" key="3">
    <source>
        <dbReference type="ARBA" id="ARBA00022475"/>
    </source>
</evidence>
<gene>
    <name evidence="10" type="ORF">S12H4_33096</name>
</gene>
<feature type="transmembrane region" description="Helical" evidence="8">
    <location>
        <begin position="91"/>
        <end position="113"/>
    </location>
</feature>
<dbReference type="PANTHER" id="PTHR35011">
    <property type="entry name" value="2,3-DIKETO-L-GULONATE TRAP TRANSPORTER SMALL PERMEASE PROTEIN YIAM"/>
    <property type="match status" value="1"/>
</dbReference>
<keyword evidence="7 8" id="KW-0472">Membrane</keyword>
<dbReference type="GO" id="GO:0015740">
    <property type="term" value="P:C4-dicarboxylate transport"/>
    <property type="evidence" value="ECO:0007669"/>
    <property type="project" value="TreeGrafter"/>
</dbReference>
<comment type="subcellular location">
    <subcellularLocation>
        <location evidence="1">Cell inner membrane</location>
        <topology evidence="1">Multi-pass membrane protein</topology>
    </subcellularLocation>
</comment>
<evidence type="ECO:0000256" key="5">
    <source>
        <dbReference type="ARBA" id="ARBA00022692"/>
    </source>
</evidence>
<evidence type="ECO:0000256" key="6">
    <source>
        <dbReference type="ARBA" id="ARBA00022989"/>
    </source>
</evidence>
<feature type="transmembrane region" description="Helical" evidence="8">
    <location>
        <begin position="49"/>
        <end position="70"/>
    </location>
</feature>
<accession>X1SRL8</accession>
<reference evidence="10" key="1">
    <citation type="journal article" date="2014" name="Front. Microbiol.">
        <title>High frequency of phylogenetically diverse reductive dehalogenase-homologous genes in deep subseafloor sedimentary metagenomes.</title>
        <authorList>
            <person name="Kawai M."/>
            <person name="Futagami T."/>
            <person name="Toyoda A."/>
            <person name="Takaki Y."/>
            <person name="Nishi S."/>
            <person name="Hori S."/>
            <person name="Arai W."/>
            <person name="Tsubouchi T."/>
            <person name="Morono Y."/>
            <person name="Uchiyama I."/>
            <person name="Ito T."/>
            <person name="Fujiyama A."/>
            <person name="Inagaki F."/>
            <person name="Takami H."/>
        </authorList>
    </citation>
    <scope>NUCLEOTIDE SEQUENCE</scope>
    <source>
        <strain evidence="10">Expedition CK06-06</strain>
    </source>
</reference>
<organism evidence="10">
    <name type="scientific">marine sediment metagenome</name>
    <dbReference type="NCBI Taxonomy" id="412755"/>
    <lineage>
        <taxon>unclassified sequences</taxon>
        <taxon>metagenomes</taxon>
        <taxon>ecological metagenomes</taxon>
    </lineage>
</organism>
<evidence type="ECO:0000256" key="8">
    <source>
        <dbReference type="SAM" id="Phobius"/>
    </source>
</evidence>
<dbReference type="AlphaFoldDB" id="X1SRL8"/>
<evidence type="ECO:0000313" key="10">
    <source>
        <dbReference type="EMBL" id="GAI95737.1"/>
    </source>
</evidence>
<evidence type="ECO:0000259" key="9">
    <source>
        <dbReference type="Pfam" id="PF04290"/>
    </source>
</evidence>